<dbReference type="PANTHER" id="PTHR24241">
    <property type="entry name" value="NEUROPEPTIDE RECEPTOR-RELATED G-PROTEIN COUPLED RECEPTOR"/>
    <property type="match status" value="1"/>
</dbReference>
<dbReference type="RefSeq" id="XP_002741531.1">
    <property type="nucleotide sequence ID" value="XM_002741485.1"/>
</dbReference>
<dbReference type="PRINTS" id="PR00237">
    <property type="entry name" value="GPCRRHODOPSN"/>
</dbReference>
<evidence type="ECO:0000259" key="9">
    <source>
        <dbReference type="PROSITE" id="PS50262"/>
    </source>
</evidence>
<feature type="transmembrane region" description="Helical" evidence="8">
    <location>
        <begin position="134"/>
        <end position="155"/>
    </location>
</feature>
<keyword evidence="10" id="KW-1185">Reference proteome</keyword>
<comment type="similarity">
    <text evidence="7">Belongs to the G-protein coupled receptor 1 family.</text>
</comment>
<dbReference type="SUPFAM" id="SSF81321">
    <property type="entry name" value="Family A G protein-coupled receptor-like"/>
    <property type="match status" value="1"/>
</dbReference>
<dbReference type="InterPro" id="IPR000276">
    <property type="entry name" value="GPCR_Rhodpsn"/>
</dbReference>
<feature type="transmembrane region" description="Helical" evidence="8">
    <location>
        <begin position="324"/>
        <end position="346"/>
    </location>
</feature>
<dbReference type="Pfam" id="PF00001">
    <property type="entry name" value="7tm_1"/>
    <property type="match status" value="1"/>
</dbReference>
<keyword evidence="3 7" id="KW-0812">Transmembrane</keyword>
<evidence type="ECO:0000256" key="7">
    <source>
        <dbReference type="RuleBase" id="RU000688"/>
    </source>
</evidence>
<proteinExistence type="inferred from homology"/>
<keyword evidence="5 8" id="KW-0472">Membrane</keyword>
<dbReference type="PROSITE" id="PS50262">
    <property type="entry name" value="G_PROTEIN_RECEP_F1_2"/>
    <property type="match status" value="1"/>
</dbReference>
<dbReference type="Proteomes" id="UP000694865">
    <property type="component" value="Unplaced"/>
</dbReference>
<sequence>MDNQTETMWNDTTTNSALTHTWRTNTTEALAISDTTLEWHNKTLSNILDQINDNLTSYFDIVDDVLPLSRDGNSSNLTLVLNDSNLNSSGPSHYNKETRIIAAWVLFAFGIVGNILVCLWMWTNRRRKSRMNLFILMLTIADLMVCFLAMLYVIIIEELNYIWIAGNVICKVFNFVQSAAMMASTNMLVVIAVDRHQAIRSPLKEAFSAGRMVCIAWATGFLCSTPQLYVWSVHTSNGISRCGWPIGTTQQEKQAYITYIAFIVFFLPFIIISVAYIRIFKKIADKAHDSRKEPRKSSIKQGRIHLQSTGSGSLSKAKIKTLKMTAVIIFMFIICGLPFFIAEMWRSYGNPDTMPLDVYAILGIFAVSNSTTNPYVFLLFNINDRFLNEFERTFGVRCPCRQESARTKGHTYSAPFRSRGRIAKTFDATQYNYNRRQKNKENIEVTILPSSSSSEKGFSPEKHRCTRLIGRGKEFKV</sequence>
<feature type="transmembrane region" description="Helical" evidence="8">
    <location>
        <begin position="256"/>
        <end position="277"/>
    </location>
</feature>
<name>A0ABM0H0K0_SACKO</name>
<evidence type="ECO:0000313" key="11">
    <source>
        <dbReference type="RefSeq" id="XP_002741531.1"/>
    </source>
</evidence>
<comment type="subcellular location">
    <subcellularLocation>
        <location evidence="1">Cell membrane</location>
        <topology evidence="1">Multi-pass membrane protein</topology>
    </subcellularLocation>
</comment>
<accession>A0ABM0H0K0</accession>
<dbReference type="InterPro" id="IPR017452">
    <property type="entry name" value="GPCR_Rhodpsn_7TM"/>
</dbReference>
<reference evidence="11" key="1">
    <citation type="submission" date="2025-08" db="UniProtKB">
        <authorList>
            <consortium name="RefSeq"/>
        </authorList>
    </citation>
    <scope>IDENTIFICATION</scope>
    <source>
        <tissue evidence="11">Testes</tissue>
    </source>
</reference>
<feature type="transmembrane region" description="Helical" evidence="8">
    <location>
        <begin position="101"/>
        <end position="122"/>
    </location>
</feature>
<protein>
    <submittedName>
        <fullName evidence="11">Cardioacceleratory peptide receptor-like</fullName>
    </submittedName>
</protein>
<organism evidence="10 11">
    <name type="scientific">Saccoglossus kowalevskii</name>
    <name type="common">Acorn worm</name>
    <dbReference type="NCBI Taxonomy" id="10224"/>
    <lineage>
        <taxon>Eukaryota</taxon>
        <taxon>Metazoa</taxon>
        <taxon>Hemichordata</taxon>
        <taxon>Enteropneusta</taxon>
        <taxon>Harrimaniidae</taxon>
        <taxon>Saccoglossus</taxon>
    </lineage>
</organism>
<evidence type="ECO:0000313" key="10">
    <source>
        <dbReference type="Proteomes" id="UP000694865"/>
    </source>
</evidence>
<dbReference type="Gene3D" id="1.20.1070.10">
    <property type="entry name" value="Rhodopsin 7-helix transmembrane proteins"/>
    <property type="match status" value="1"/>
</dbReference>
<feature type="transmembrane region" description="Helical" evidence="8">
    <location>
        <begin position="175"/>
        <end position="193"/>
    </location>
</feature>
<evidence type="ECO:0000256" key="6">
    <source>
        <dbReference type="ARBA" id="ARBA00023170"/>
    </source>
</evidence>
<keyword evidence="7" id="KW-0297">G-protein coupled receptor</keyword>
<keyword evidence="4 8" id="KW-1133">Transmembrane helix</keyword>
<evidence type="ECO:0000256" key="1">
    <source>
        <dbReference type="ARBA" id="ARBA00004651"/>
    </source>
</evidence>
<gene>
    <name evidence="11" type="primary">LOC100370632</name>
</gene>
<feature type="domain" description="G-protein coupled receptors family 1 profile" evidence="9">
    <location>
        <begin position="113"/>
        <end position="377"/>
    </location>
</feature>
<dbReference type="SMART" id="SM01381">
    <property type="entry name" value="7TM_GPCR_Srsx"/>
    <property type="match status" value="1"/>
</dbReference>
<feature type="transmembrane region" description="Helical" evidence="8">
    <location>
        <begin position="213"/>
        <end position="231"/>
    </location>
</feature>
<evidence type="ECO:0000256" key="5">
    <source>
        <dbReference type="ARBA" id="ARBA00023136"/>
    </source>
</evidence>
<evidence type="ECO:0000256" key="3">
    <source>
        <dbReference type="ARBA" id="ARBA00022692"/>
    </source>
</evidence>
<evidence type="ECO:0000256" key="2">
    <source>
        <dbReference type="ARBA" id="ARBA00022475"/>
    </source>
</evidence>
<evidence type="ECO:0000256" key="4">
    <source>
        <dbReference type="ARBA" id="ARBA00022989"/>
    </source>
</evidence>
<dbReference type="PANTHER" id="PTHR24241:SF83">
    <property type="entry name" value="G-PROTEIN COUPLED RECEPTOR 150-RELATED"/>
    <property type="match status" value="1"/>
</dbReference>
<feature type="transmembrane region" description="Helical" evidence="8">
    <location>
        <begin position="358"/>
        <end position="382"/>
    </location>
</feature>
<evidence type="ECO:0000256" key="8">
    <source>
        <dbReference type="SAM" id="Phobius"/>
    </source>
</evidence>
<dbReference type="GeneID" id="100370632"/>
<keyword evidence="2" id="KW-1003">Cell membrane</keyword>
<dbReference type="PROSITE" id="PS00237">
    <property type="entry name" value="G_PROTEIN_RECEP_F1_1"/>
    <property type="match status" value="1"/>
</dbReference>
<keyword evidence="6 7" id="KW-0675">Receptor</keyword>
<keyword evidence="7" id="KW-0807">Transducer</keyword>